<comment type="caution">
    <text evidence="4">The sequence shown here is derived from an EMBL/GenBank/DDBJ whole genome shotgun (WGS) entry which is preliminary data.</text>
</comment>
<sequence>MRLAWVCPISSRTGVGSYAQSVLRALTRRKGIEVTVLHPPCPEDDRVQMPCPTLPLSDALIESDLPVMFDLMLYHLGNNDTHHGMILRALMAHPGPVVLHDHVYQHMLAGLHHDGTAPAPGFGSLIHAVAGASGFDYLAASGVLRASPAVSYVPWESSWAAQVPLSDVLARLATGVVTHSDFAARALGQAYPGSSTTLFMPRPDVPVDPPDRTPGPGTRLRLAATGHIGPTKGLEILIDALAANPDLAQRYRVTIAGHASDATYLQMLDTRIGAQTLHETIRLLPDPDAAGFTAVMQEADLFLNLRHPNTEGASLSLAEQLSSGRPAIVQNSGCFAEMPGTCGWHLPEGGGARALADTLHAIAHDPRDVARRGLAAARFMGPRDATAYADGLARFLYAGQTRMARRAALARSRDTHPDPQDSTWHASYAQVRGVMSGLMAGRGLLPPGLWSCPDRDVGQYVSLNLLNAAVPDPATLGRALMQGGALRATERLGLLRQVLARACGSPTDIGHHLSDLALPIRDPALWTVILGLPPGIALPMGLQALGQRTGPEGQARLAELACRNGTGPTLVAYLDGRGDPLLDRADMTAIRLLLQDPDRGALTPLPALGAETDLIRVAREPDQHALRLDGFHPPEDTGIWTARPEASIRALPDPDHPVTRLAGTAALLEAALAYETQTLTVTATEERTGRCATWSDTRTRGGDPGLDWDLPLPRFSGPLRIDLSLPACHSPRDLGASADPRPLGLLLHSLRFESDPVRLAAAE</sequence>
<dbReference type="Proteomes" id="UP000645462">
    <property type="component" value="Unassembled WGS sequence"/>
</dbReference>
<evidence type="ECO:0000256" key="1">
    <source>
        <dbReference type="ARBA" id="ARBA00022676"/>
    </source>
</evidence>
<dbReference type="InterPro" id="IPR001296">
    <property type="entry name" value="Glyco_trans_1"/>
</dbReference>
<protein>
    <recommendedName>
        <fullName evidence="3">Glycosyl transferase family 1 domain-containing protein</fullName>
    </recommendedName>
</protein>
<evidence type="ECO:0000313" key="5">
    <source>
        <dbReference type="Proteomes" id="UP000645462"/>
    </source>
</evidence>
<dbReference type="PANTHER" id="PTHR12526:SF510">
    <property type="entry name" value="D-INOSITOL 3-PHOSPHATE GLYCOSYLTRANSFERASE"/>
    <property type="match status" value="1"/>
</dbReference>
<keyword evidence="5" id="KW-1185">Reference proteome</keyword>
<evidence type="ECO:0000256" key="2">
    <source>
        <dbReference type="ARBA" id="ARBA00022679"/>
    </source>
</evidence>
<dbReference type="CDD" id="cd03801">
    <property type="entry name" value="GT4_PimA-like"/>
    <property type="match status" value="1"/>
</dbReference>
<keyword evidence="1" id="KW-0328">Glycosyltransferase</keyword>
<dbReference type="PANTHER" id="PTHR12526">
    <property type="entry name" value="GLYCOSYLTRANSFERASE"/>
    <property type="match status" value="1"/>
</dbReference>
<dbReference type="EMBL" id="BMFC01000019">
    <property type="protein sequence ID" value="GGC20960.1"/>
    <property type="molecule type" value="Genomic_DNA"/>
</dbReference>
<feature type="domain" description="Glycosyl transferase family 1" evidence="3">
    <location>
        <begin position="222"/>
        <end position="371"/>
    </location>
</feature>
<evidence type="ECO:0000313" key="4">
    <source>
        <dbReference type="EMBL" id="GGC20960.1"/>
    </source>
</evidence>
<keyword evidence="2" id="KW-0808">Transferase</keyword>
<accession>A0ABQ1L8A7</accession>
<dbReference type="Gene3D" id="3.40.50.2000">
    <property type="entry name" value="Glycogen Phosphorylase B"/>
    <property type="match status" value="1"/>
</dbReference>
<proteinExistence type="predicted"/>
<dbReference type="SUPFAM" id="SSF53756">
    <property type="entry name" value="UDP-Glycosyltransferase/glycogen phosphorylase"/>
    <property type="match status" value="1"/>
</dbReference>
<reference evidence="5" key="1">
    <citation type="journal article" date="2019" name="Int. J. Syst. Evol. Microbiol.">
        <title>The Global Catalogue of Microorganisms (GCM) 10K type strain sequencing project: providing services to taxonomists for standard genome sequencing and annotation.</title>
        <authorList>
            <consortium name="The Broad Institute Genomics Platform"/>
            <consortium name="The Broad Institute Genome Sequencing Center for Infectious Disease"/>
            <person name="Wu L."/>
            <person name="Ma J."/>
        </authorList>
    </citation>
    <scope>NUCLEOTIDE SEQUENCE [LARGE SCALE GENOMIC DNA]</scope>
    <source>
        <strain evidence="5">CGMCC 1.12478</strain>
    </source>
</reference>
<gene>
    <name evidence="4" type="ORF">GCM10011363_42040</name>
</gene>
<evidence type="ECO:0000259" key="3">
    <source>
        <dbReference type="Pfam" id="PF00534"/>
    </source>
</evidence>
<organism evidence="4 5">
    <name type="scientific">Marivita lacus</name>
    <dbReference type="NCBI Taxonomy" id="1323742"/>
    <lineage>
        <taxon>Bacteria</taxon>
        <taxon>Pseudomonadati</taxon>
        <taxon>Pseudomonadota</taxon>
        <taxon>Alphaproteobacteria</taxon>
        <taxon>Rhodobacterales</taxon>
        <taxon>Roseobacteraceae</taxon>
        <taxon>Marivita</taxon>
    </lineage>
</organism>
<dbReference type="RefSeq" id="WP_188484068.1">
    <property type="nucleotide sequence ID" value="NZ_BMFC01000019.1"/>
</dbReference>
<dbReference type="Pfam" id="PF00534">
    <property type="entry name" value="Glycos_transf_1"/>
    <property type="match status" value="1"/>
</dbReference>
<name>A0ABQ1L8A7_9RHOB</name>